<accession>A0A166VFY1</accession>
<proteinExistence type="predicted"/>
<reference evidence="1 2" key="1">
    <citation type="journal article" date="2016" name="Mol. Biol. Evol.">
        <title>Comparative Genomics of Early-Diverging Mushroom-Forming Fungi Provides Insights into the Origins of Lignocellulose Decay Capabilities.</title>
        <authorList>
            <person name="Nagy L.G."/>
            <person name="Riley R."/>
            <person name="Tritt A."/>
            <person name="Adam C."/>
            <person name="Daum C."/>
            <person name="Floudas D."/>
            <person name="Sun H."/>
            <person name="Yadav J.S."/>
            <person name="Pangilinan J."/>
            <person name="Larsson K.H."/>
            <person name="Matsuura K."/>
            <person name="Barry K."/>
            <person name="Labutti K."/>
            <person name="Kuo R."/>
            <person name="Ohm R.A."/>
            <person name="Bhattacharya S.S."/>
            <person name="Shirouzu T."/>
            <person name="Yoshinaga Y."/>
            <person name="Martin F.M."/>
            <person name="Grigoriev I.V."/>
            <person name="Hibbett D.S."/>
        </authorList>
    </citation>
    <scope>NUCLEOTIDE SEQUENCE [LARGE SCALE GENOMIC DNA]</scope>
    <source>
        <strain evidence="1 2">CBS 109695</strain>
    </source>
</reference>
<dbReference type="AlphaFoldDB" id="A0A166VFY1"/>
<dbReference type="OrthoDB" id="2756261at2759"/>
<name>A0A166VFY1_9AGAM</name>
<evidence type="ECO:0000313" key="2">
    <source>
        <dbReference type="Proteomes" id="UP000076532"/>
    </source>
</evidence>
<gene>
    <name evidence="1" type="ORF">FIBSPDRAFT_882510</name>
</gene>
<dbReference type="EMBL" id="KV417485">
    <property type="protein sequence ID" value="KZP32682.1"/>
    <property type="molecule type" value="Genomic_DNA"/>
</dbReference>
<evidence type="ECO:0000313" key="1">
    <source>
        <dbReference type="EMBL" id="KZP32682.1"/>
    </source>
</evidence>
<organism evidence="1 2">
    <name type="scientific">Athelia psychrophila</name>
    <dbReference type="NCBI Taxonomy" id="1759441"/>
    <lineage>
        <taxon>Eukaryota</taxon>
        <taxon>Fungi</taxon>
        <taxon>Dikarya</taxon>
        <taxon>Basidiomycota</taxon>
        <taxon>Agaricomycotina</taxon>
        <taxon>Agaricomycetes</taxon>
        <taxon>Agaricomycetidae</taxon>
        <taxon>Atheliales</taxon>
        <taxon>Atheliaceae</taxon>
        <taxon>Athelia</taxon>
    </lineage>
</organism>
<dbReference type="Proteomes" id="UP000076532">
    <property type="component" value="Unassembled WGS sequence"/>
</dbReference>
<sequence length="195" mass="22010">MFKLENAMNNAVGKLYQRHPGFSGHFEKNLNLLGLTAASHQDIVDWSAFTSEVSNELTQQRSNMKGMLKINTGSSPYTEVNQLRLPRYIQPTSSSSTGQDDQQIEQSIKNQLDIYSLVDNLLIYDIHPKSAHWGRMISCHESFHSQIVLRFFANILEADMNNYSVDDVAHQVYDDSEVPDWQNSMEGAVVAVAAD</sequence>
<keyword evidence="2" id="KW-1185">Reference proteome</keyword>
<dbReference type="STRING" id="436010.A0A166VFY1"/>
<protein>
    <submittedName>
        <fullName evidence="1">Uncharacterized protein</fullName>
    </submittedName>
</protein>